<dbReference type="InterPro" id="IPR007527">
    <property type="entry name" value="Znf_SWIM"/>
</dbReference>
<dbReference type="CDD" id="cd22150">
    <property type="entry name" value="F-box_CeFBXA-like"/>
    <property type="match status" value="3"/>
</dbReference>
<dbReference type="GO" id="GO:0008270">
    <property type="term" value="F:zinc ion binding"/>
    <property type="evidence" value="ECO:0007669"/>
    <property type="project" value="UniProtKB-KW"/>
</dbReference>
<dbReference type="Pfam" id="PF01827">
    <property type="entry name" value="FTH"/>
    <property type="match status" value="3"/>
</dbReference>
<dbReference type="Pfam" id="PF00646">
    <property type="entry name" value="F-box"/>
    <property type="match status" value="3"/>
</dbReference>
<feature type="domain" description="F-box" evidence="2">
    <location>
        <begin position="1848"/>
        <end position="1894"/>
    </location>
</feature>
<dbReference type="SMART" id="SM00256">
    <property type="entry name" value="FBOX"/>
    <property type="match status" value="3"/>
</dbReference>
<evidence type="ECO:0000259" key="2">
    <source>
        <dbReference type="PROSITE" id="PS50181"/>
    </source>
</evidence>
<dbReference type="PROSITE" id="PS50966">
    <property type="entry name" value="ZF_SWIM"/>
    <property type="match status" value="1"/>
</dbReference>
<dbReference type="PANTHER" id="PTHR23015:SF4">
    <property type="entry name" value="DUF38 DOMAIN-CONTAINING PROTEIN-RELATED"/>
    <property type="match status" value="1"/>
</dbReference>
<evidence type="ECO:0008006" key="5">
    <source>
        <dbReference type="Google" id="ProtNLM"/>
    </source>
</evidence>
<dbReference type="Pfam" id="PF17906">
    <property type="entry name" value="HTH_48"/>
    <property type="match status" value="5"/>
</dbReference>
<proteinExistence type="predicted"/>
<evidence type="ECO:0000256" key="1">
    <source>
        <dbReference type="PROSITE-ProRule" id="PRU00325"/>
    </source>
</evidence>
<evidence type="ECO:0000313" key="4">
    <source>
        <dbReference type="EMBL" id="ACI49142.1"/>
    </source>
</evidence>
<evidence type="ECO:0000259" key="3">
    <source>
        <dbReference type="PROSITE" id="PS50966"/>
    </source>
</evidence>
<organism evidence="4">
    <name type="scientific">Caenorhabditis brenneri</name>
    <name type="common">Nematode worm</name>
    <dbReference type="NCBI Taxonomy" id="135651"/>
    <lineage>
        <taxon>Eukaryota</taxon>
        <taxon>Metazoa</taxon>
        <taxon>Ecdysozoa</taxon>
        <taxon>Nematoda</taxon>
        <taxon>Chromadorea</taxon>
        <taxon>Rhabditida</taxon>
        <taxon>Rhabditina</taxon>
        <taxon>Rhabditomorpha</taxon>
        <taxon>Rhabditoidea</taxon>
        <taxon>Rhabditidae</taxon>
        <taxon>Peloderinae</taxon>
        <taxon>Caenorhabditis</taxon>
    </lineage>
</organism>
<feature type="domain" description="SWIM-type" evidence="3">
    <location>
        <begin position="1322"/>
        <end position="1355"/>
    </location>
</feature>
<dbReference type="PROSITE" id="PS50181">
    <property type="entry name" value="FBOX"/>
    <property type="match status" value="3"/>
</dbReference>
<gene>
    <name evidence="4" type="ORF">Cbre_JD19.001</name>
</gene>
<dbReference type="Gene3D" id="1.10.10.1450">
    <property type="match status" value="1"/>
</dbReference>
<accession>B6VBP9</accession>
<keyword evidence="1" id="KW-0479">Metal-binding</keyword>
<keyword evidence="1" id="KW-0862">Zinc</keyword>
<dbReference type="SUPFAM" id="SSF81383">
    <property type="entry name" value="F-box domain"/>
    <property type="match status" value="1"/>
</dbReference>
<dbReference type="GO" id="GO:0045087">
    <property type="term" value="P:innate immune response"/>
    <property type="evidence" value="ECO:0007669"/>
    <property type="project" value="TreeGrafter"/>
</dbReference>
<dbReference type="InterPro" id="IPR001810">
    <property type="entry name" value="F-box_dom"/>
</dbReference>
<dbReference type="InterPro" id="IPR040161">
    <property type="entry name" value="FB224"/>
</dbReference>
<reference evidence="4" key="1">
    <citation type="journal article" date="2008" name="Genome Res.">
        <title>Multigenome DNA sequence conservation identifies Hox cis-regulatory elements.</title>
        <authorList>
            <person name="Kuntz S.G."/>
            <person name="Schwarz E.M."/>
            <person name="DeModena J.A."/>
            <person name="De Buysscher T."/>
            <person name="Trout D."/>
            <person name="Shizuya H."/>
            <person name="Sternberg P.W."/>
            <person name="Wold B.J."/>
        </authorList>
    </citation>
    <scope>NUCLEOTIDE SEQUENCE</scope>
    <source>
        <strain evidence="4">CB5161</strain>
    </source>
</reference>
<dbReference type="InterPro" id="IPR041426">
    <property type="entry name" value="Mos1_HTH"/>
</dbReference>
<feature type="domain" description="F-box" evidence="2">
    <location>
        <begin position="589"/>
        <end position="636"/>
    </location>
</feature>
<dbReference type="EMBL" id="FJ362371">
    <property type="protein sequence ID" value="ACI49142.1"/>
    <property type="molecule type" value="Genomic_DNA"/>
</dbReference>
<sequence>MTEFFKKNPIALRHCLLYIFLHEESIDKLFDDFCEPVGNDLIKKEEFQFWFALFEQGIVYLDEQPVADISEFIRNDKHALRVFIMYEWLSAKRDLEKTKQFFIKNRPLPVFNRYMHFCNMIGEDVMEYQEFDFWFYRFANGDFNLNFERDKNKKIYELMDMPIDIMRNIVEYLDIIDRMSLERTSQSLRLFSQDQKLFHGHLAFDVYECVSISFEEEHQIHYEDKGNDCLMEFRGRVKILRGVSFLKQALQDFKKVLENPRLYLHTLTISFLSWPMNIDSLEKQMEDALKFTNLLHVKHLSLRTRSMKTLLNTLPFLKPGYLTRITIDNDLDEATIGELVKMDQWRQAKYLCMGTRLFDGPLRHLSHFHKFTVAREEMLIDDVRGMKEILFDSPDFDGCTMYLYNRADKVTIMQVFGGPVEGNDFRRISFRMTEFLKKNPIALRHCLLYEFLQGKPIERAFSDFCDIVGDDVIKKNQFQFWFDKFFWGSFDDTTEQIDDMRDIFRNDKRALRVCVLYEYLNKNKKMKFIGLIERVSLKGKLSKVFEKYIHFCKVIGDDAMEYREFESWFYRFSKGKFDLNYERDKNKKIYELTDMPIDIMENIVEYLGIVNRSALAGTCRSFKNFVENQKLYYHTLELKLQESSAEIRIESGNNFIRYRHRDSDCERTAGWNEKKIIPNVLYWKQALQDFKGILNYPKLHLDTLKIDFLLDKTINQLATIHNMNRSNLFAWQWEELLRGEKFEETEEVGDMELSKLNDIREVFLKIPYSEGDPTVNYDGHIWSSSSKNSDAPRHKPSYKKIKIFSETCTVIRCISFENSNLCKEIIRKDDHLYVHYFLSTEGEYQAGKKMKRRLTSREAHHFQELLHRRTTTDARRIAEEEGLIVSSRQASNQARRVESAVIMKTGPKIQYSLEEVEELKSKGHHNIEYEIEPNTQLMNLKIIRVNRREVRMFLAQCPTKEDKRNWSVKVDDIMKLDKGEKKAAVNQLISSTSDNFKFSNRMFVDTTFNVGGFYLTQLLGETSSIQTTQSKKNRCLLLAWMLHTDKESTTHEDFARKFRKVLNEEVPNQNDPRLTCIILDGEAALLEYSRILRVPPLRCDYHVYAQILRKVNSAVMAEQKYLIFGDLSGGVWKRGLFGSFDEEEFDHKLEKISGILDRRIFNWIKKEKEMILKCCLISAKLSAGHIVQYGTNNVLESMNGKLKLYIGKPRNLQNLVSKLDGFCNEEMTSICRASVGFPDTVSIPGYVDSMNSDQLCTFLKSIQIPCSEVIAWKLPRKLLFATDMNELERCIDSSKNLLIMHKNGSVYLIEDSTKGANTLERITTVRKIDKRLHCSCTETSQWFCIHLIRVLIELDEVDRSVELLWISRDLEGKRNTNVALQAFSGRKKSDRKGSRFSANNKKRILEEIDDLSALRSSDSSDEEVSDEMTVQTESMIVSNPFDDTNNSISEAPQLISNDAELSLHSAVTDADAESDQLFNYEDTTISEPSPIASSTRIDGTLRLSRRNRIFRIRASGPGEISQVPWDYYLARAEEAISALGEALNLTHHVVSVKDLRLKSFTVKPLLKILPSLKPGYLTTIEIVVNEPEYDVGEEIASLEQWKRADSVAIICGRFVGPLRHFRHIKEFRIRLYEITVEIIRQIKEILFKSPDFERCSLGIRNDIDFDVLSQEFGNSLSRILNVYHYPAPNPNEMTELLKNDPISLRYCLLYVFLQNKSVDSAYSNFCAAVGEDIVNKEEFYWHARQFNQGIFENNAKPVTNMRRILRKDKKALRVCVMYEWLVMKNNLMKMAEYGHFKNNALSVFYEYQRFYKVVGKFAMNYREFDFWFYRFVNGEFDLNFERDKEQKVYELADLPLDIMSNIVEYLDIFDRMSLEKTSQSLRLFSQDQKVFHRNLIFGADRHCIYISFGEKDVISYVHKGDDCEIKFRNRKKLIRGVSYLKQAFQDFKKIFENPKLHLKNLNIWYLCEDPGLLDKQIEDALKFTHLLHVQHISLRTRSMKELLNILPSLKPGYLTTITSDAININADEAAIGELVEMDQWKQAKYLYMSDYLFVGPLRHLYHFHKFSVARRELFIDDVREMKEILFGTPDFEKCTVCFDIPSDPVTIMQEFGGPIQGSGNICHYPIANSTDYFEIELERYTLRITRKKK</sequence>
<dbReference type="PANTHER" id="PTHR23015">
    <property type="entry name" value="UNCHARACTERIZED C.ELEGANS PROTEIN"/>
    <property type="match status" value="1"/>
</dbReference>
<dbReference type="InterPro" id="IPR002900">
    <property type="entry name" value="DUF38/FTH_CAE_spp"/>
</dbReference>
<keyword evidence="1" id="KW-0863">Zinc-finger</keyword>
<name>B6VBP9_CAEBE</name>
<dbReference type="InterPro" id="IPR036047">
    <property type="entry name" value="F-box-like_dom_sf"/>
</dbReference>
<protein>
    <recommendedName>
        <fullName evidence="5">F-box domain-containing protein</fullName>
    </recommendedName>
</protein>
<feature type="domain" description="F-box" evidence="2">
    <location>
        <begin position="155"/>
        <end position="201"/>
    </location>
</feature>